<dbReference type="AlphaFoldDB" id="A0AAV1YB18"/>
<dbReference type="PANTHER" id="PTHR47723">
    <property type="entry name" value="OS05G0353850 PROTEIN"/>
    <property type="match status" value="1"/>
</dbReference>
<evidence type="ECO:0000259" key="1">
    <source>
        <dbReference type="PROSITE" id="PS50879"/>
    </source>
</evidence>
<protein>
    <recommendedName>
        <fullName evidence="1">RNase H type-1 domain-containing protein</fullName>
    </recommendedName>
</protein>
<feature type="domain" description="RNase H type-1" evidence="1">
    <location>
        <begin position="16"/>
        <end position="146"/>
    </location>
</feature>
<dbReference type="InterPro" id="IPR002156">
    <property type="entry name" value="RNaseH_domain"/>
</dbReference>
<dbReference type="PANTHER" id="PTHR47723:SF19">
    <property type="entry name" value="POLYNUCLEOTIDYL TRANSFERASE, RIBONUCLEASE H-LIKE SUPERFAMILY PROTEIN"/>
    <property type="match status" value="1"/>
</dbReference>
<dbReference type="EMBL" id="CAXHTB010000023">
    <property type="protein sequence ID" value="CAL0331035.1"/>
    <property type="molecule type" value="Genomic_DNA"/>
</dbReference>
<comment type="caution">
    <text evidence="2">The sequence shown here is derived from an EMBL/GenBank/DDBJ whole genome shotgun (WGS) entry which is preliminary data.</text>
</comment>
<dbReference type="CDD" id="cd06222">
    <property type="entry name" value="RNase_H_like"/>
    <property type="match status" value="1"/>
</dbReference>
<evidence type="ECO:0000313" key="2">
    <source>
        <dbReference type="EMBL" id="CAL0331035.1"/>
    </source>
</evidence>
<dbReference type="Proteomes" id="UP001497480">
    <property type="component" value="Unassembled WGS sequence"/>
</dbReference>
<dbReference type="SUPFAM" id="SSF53098">
    <property type="entry name" value="Ribonuclease H-like"/>
    <property type="match status" value="1"/>
</dbReference>
<organism evidence="2 3">
    <name type="scientific">Lupinus luteus</name>
    <name type="common">European yellow lupine</name>
    <dbReference type="NCBI Taxonomy" id="3873"/>
    <lineage>
        <taxon>Eukaryota</taxon>
        <taxon>Viridiplantae</taxon>
        <taxon>Streptophyta</taxon>
        <taxon>Embryophyta</taxon>
        <taxon>Tracheophyta</taxon>
        <taxon>Spermatophyta</taxon>
        <taxon>Magnoliopsida</taxon>
        <taxon>eudicotyledons</taxon>
        <taxon>Gunneridae</taxon>
        <taxon>Pentapetalae</taxon>
        <taxon>rosids</taxon>
        <taxon>fabids</taxon>
        <taxon>Fabales</taxon>
        <taxon>Fabaceae</taxon>
        <taxon>Papilionoideae</taxon>
        <taxon>50 kb inversion clade</taxon>
        <taxon>genistoids sensu lato</taxon>
        <taxon>core genistoids</taxon>
        <taxon>Genisteae</taxon>
        <taxon>Lupinus</taxon>
    </lineage>
</organism>
<sequence>MWAITKQERSLGFLPSENSYKVNVDGSSFGNPSRLGFGGLIRNNLGEWISGFSGFCGIASNLHAGLLAIFHGLNLSWSSGFKAIICESDSQLALTLIAKGLDRFHPHEPVINKIRNFMYFPWSLTLNHTLRETNECADWLAKHGAANDLHLFR</sequence>
<keyword evidence="3" id="KW-1185">Reference proteome</keyword>
<dbReference type="InterPro" id="IPR053151">
    <property type="entry name" value="RNase_H-like"/>
</dbReference>
<proteinExistence type="predicted"/>
<dbReference type="Gene3D" id="3.30.420.10">
    <property type="entry name" value="Ribonuclease H-like superfamily/Ribonuclease H"/>
    <property type="match status" value="1"/>
</dbReference>
<dbReference type="InterPro" id="IPR036397">
    <property type="entry name" value="RNaseH_sf"/>
</dbReference>
<dbReference type="GO" id="GO:0004523">
    <property type="term" value="F:RNA-DNA hybrid ribonuclease activity"/>
    <property type="evidence" value="ECO:0007669"/>
    <property type="project" value="InterPro"/>
</dbReference>
<reference evidence="2 3" key="1">
    <citation type="submission" date="2024-03" db="EMBL/GenBank/DDBJ databases">
        <authorList>
            <person name="Martinez-Hernandez J."/>
        </authorList>
    </citation>
    <scope>NUCLEOTIDE SEQUENCE [LARGE SCALE GENOMIC DNA]</scope>
</reference>
<dbReference type="InterPro" id="IPR044730">
    <property type="entry name" value="RNase_H-like_dom_plant"/>
</dbReference>
<dbReference type="PROSITE" id="PS50879">
    <property type="entry name" value="RNASE_H_1"/>
    <property type="match status" value="1"/>
</dbReference>
<accession>A0AAV1YB18</accession>
<dbReference type="InterPro" id="IPR012337">
    <property type="entry name" value="RNaseH-like_sf"/>
</dbReference>
<evidence type="ECO:0000313" key="3">
    <source>
        <dbReference type="Proteomes" id="UP001497480"/>
    </source>
</evidence>
<gene>
    <name evidence="2" type="ORF">LLUT_LOCUS32095</name>
</gene>
<name>A0AAV1YB18_LUPLU</name>
<dbReference type="GO" id="GO:0003676">
    <property type="term" value="F:nucleic acid binding"/>
    <property type="evidence" value="ECO:0007669"/>
    <property type="project" value="InterPro"/>
</dbReference>
<dbReference type="Pfam" id="PF13456">
    <property type="entry name" value="RVT_3"/>
    <property type="match status" value="1"/>
</dbReference>